<feature type="non-terminal residue" evidence="2">
    <location>
        <position position="1"/>
    </location>
</feature>
<feature type="compositionally biased region" description="Basic and acidic residues" evidence="1">
    <location>
        <begin position="67"/>
        <end position="76"/>
    </location>
</feature>
<accession>X0YJ54</accession>
<feature type="region of interest" description="Disordered" evidence="1">
    <location>
        <begin position="66"/>
        <end position="112"/>
    </location>
</feature>
<reference evidence="2" key="1">
    <citation type="journal article" date="2014" name="Front. Microbiol.">
        <title>High frequency of phylogenetically diverse reductive dehalogenase-homologous genes in deep subseafloor sedimentary metagenomes.</title>
        <authorList>
            <person name="Kawai M."/>
            <person name="Futagami T."/>
            <person name="Toyoda A."/>
            <person name="Takaki Y."/>
            <person name="Nishi S."/>
            <person name="Hori S."/>
            <person name="Arai W."/>
            <person name="Tsubouchi T."/>
            <person name="Morono Y."/>
            <person name="Uchiyama I."/>
            <person name="Ito T."/>
            <person name="Fujiyama A."/>
            <person name="Inagaki F."/>
            <person name="Takami H."/>
        </authorList>
    </citation>
    <scope>NUCLEOTIDE SEQUENCE</scope>
    <source>
        <strain evidence="2">Expedition CK06-06</strain>
    </source>
</reference>
<protein>
    <submittedName>
        <fullName evidence="2">Uncharacterized protein</fullName>
    </submittedName>
</protein>
<feature type="region of interest" description="Disordered" evidence="1">
    <location>
        <begin position="206"/>
        <end position="243"/>
    </location>
</feature>
<proteinExistence type="predicted"/>
<dbReference type="AlphaFoldDB" id="X0YJ54"/>
<evidence type="ECO:0000313" key="2">
    <source>
        <dbReference type="EMBL" id="GAG36841.1"/>
    </source>
</evidence>
<dbReference type="EMBL" id="BARS01044500">
    <property type="protein sequence ID" value="GAG36841.1"/>
    <property type="molecule type" value="Genomic_DNA"/>
</dbReference>
<organism evidence="2">
    <name type="scientific">marine sediment metagenome</name>
    <dbReference type="NCBI Taxonomy" id="412755"/>
    <lineage>
        <taxon>unclassified sequences</taxon>
        <taxon>metagenomes</taxon>
        <taxon>ecological metagenomes</taxon>
    </lineage>
</organism>
<sequence length="243" mass="27074">GRGTGNDAIPPAVDGRGNDDFNKAEYTQKTQRLAELDKQAVDMGYKDANEYQAALEGKFVQDQFVDEALKVDDKPVDPPPETPPEEPKATPEPSAVEKRLKDLEEQSLKTKEENFKTEITTMQSDYINTQNALPDEQKFGYTIEELNTFLSNKRNSQIALGEVMDFRDKGKYSNVYQVAAEMMSTQRGRTEAFEKGVDSQQALNNAAESSRLLGTTGTPPLEPDKPPLTKADMIAPDDRKTFT</sequence>
<name>X0YJ54_9ZZZZ</name>
<feature type="compositionally biased region" description="Polar residues" evidence="1">
    <location>
        <begin position="206"/>
        <end position="218"/>
    </location>
</feature>
<feature type="region of interest" description="Disordered" evidence="1">
    <location>
        <begin position="1"/>
        <end position="25"/>
    </location>
</feature>
<feature type="compositionally biased region" description="Basic and acidic residues" evidence="1">
    <location>
        <begin position="85"/>
        <end position="112"/>
    </location>
</feature>
<comment type="caution">
    <text evidence="2">The sequence shown here is derived from an EMBL/GenBank/DDBJ whole genome shotgun (WGS) entry which is preliminary data.</text>
</comment>
<evidence type="ECO:0000256" key="1">
    <source>
        <dbReference type="SAM" id="MobiDB-lite"/>
    </source>
</evidence>
<gene>
    <name evidence="2" type="ORF">S01H1_67218</name>
</gene>